<dbReference type="SUPFAM" id="SSF51905">
    <property type="entry name" value="FAD/NAD(P)-binding domain"/>
    <property type="match status" value="1"/>
</dbReference>
<gene>
    <name evidence="4" type="ORF">Tharo_3369</name>
</gene>
<dbReference type="Proteomes" id="UP000241885">
    <property type="component" value="Chromosome"/>
</dbReference>
<dbReference type="EMBL" id="CP028339">
    <property type="protein sequence ID" value="AVR90250.1"/>
    <property type="molecule type" value="Genomic_DNA"/>
</dbReference>
<dbReference type="InterPro" id="IPR050631">
    <property type="entry name" value="PheA/TfdB_FAD_monoxygenase"/>
</dbReference>
<sequence length="381" mass="43894">MNIKIVGAGPAGLYFAALMKKHDPRHRIDIFERNSRDATWGFGVVFSDRALDFLRADDEAIYEYLMPNLETWSQIAIAHNDTRIGVSGNGFSSIGRLELLTLLYEYVERLGVKIHFNTNITNLAQLGEADLIVAANGAFSWIRSENEEKFGTTVDWRPNRFIWYGTSKTFNSLTLTFRETDVGVFCAHHYRYKPDMSTFLVEVEEGTWERAGFETMAPDQTINYCERVFRNDLDGHPIISNNSYWRKFPAVWNERWSFDNVVLIGDALRTAHFSIGSGTRLAMEDAIALFRALRECGPDLQRSFSRFREMRLPAVKKIWDAANVSIRWYEDMNRRVSTLTPVELAYDYMTRTGRLDHAEIRRCDPRLAAAYEALHPEVIQG</sequence>
<keyword evidence="5" id="KW-1185">Reference proteome</keyword>
<dbReference type="InterPro" id="IPR036188">
    <property type="entry name" value="FAD/NAD-bd_sf"/>
</dbReference>
<dbReference type="PRINTS" id="PR00420">
    <property type="entry name" value="RNGMNOXGNASE"/>
</dbReference>
<dbReference type="PANTHER" id="PTHR43476:SF4">
    <property type="entry name" value="BLR0106 PROTEIN"/>
    <property type="match status" value="1"/>
</dbReference>
<feature type="domain" description="FAD-binding" evidence="3">
    <location>
        <begin position="4"/>
        <end position="295"/>
    </location>
</feature>
<accession>A0A2R4BSJ5</accession>
<evidence type="ECO:0000256" key="2">
    <source>
        <dbReference type="ARBA" id="ARBA00023027"/>
    </source>
</evidence>
<dbReference type="InterPro" id="IPR002938">
    <property type="entry name" value="FAD-bd"/>
</dbReference>
<evidence type="ECO:0000313" key="4">
    <source>
        <dbReference type="EMBL" id="AVR90250.1"/>
    </source>
</evidence>
<dbReference type="RefSeq" id="WP_107222219.1">
    <property type="nucleotide sequence ID" value="NZ_CP028339.1"/>
</dbReference>
<evidence type="ECO:0000259" key="3">
    <source>
        <dbReference type="Pfam" id="PF01494"/>
    </source>
</evidence>
<evidence type="ECO:0000256" key="1">
    <source>
        <dbReference type="ARBA" id="ARBA00023002"/>
    </source>
</evidence>
<organism evidence="4 5">
    <name type="scientific">Thauera aromatica K172</name>
    <dbReference type="NCBI Taxonomy" id="44139"/>
    <lineage>
        <taxon>Bacteria</taxon>
        <taxon>Pseudomonadati</taxon>
        <taxon>Pseudomonadota</taxon>
        <taxon>Betaproteobacteria</taxon>
        <taxon>Rhodocyclales</taxon>
        <taxon>Zoogloeaceae</taxon>
        <taxon>Thauera</taxon>
    </lineage>
</organism>
<name>A0A2R4BSJ5_THAAR</name>
<keyword evidence="2" id="KW-0520">NAD</keyword>
<evidence type="ECO:0000313" key="5">
    <source>
        <dbReference type="Proteomes" id="UP000241885"/>
    </source>
</evidence>
<dbReference type="Gene3D" id="3.30.9.20">
    <property type="match status" value="1"/>
</dbReference>
<keyword evidence="1" id="KW-0560">Oxidoreductase</keyword>
<dbReference type="GO" id="GO:0071949">
    <property type="term" value="F:FAD binding"/>
    <property type="evidence" value="ECO:0007669"/>
    <property type="project" value="InterPro"/>
</dbReference>
<dbReference type="GO" id="GO:0016491">
    <property type="term" value="F:oxidoreductase activity"/>
    <property type="evidence" value="ECO:0007669"/>
    <property type="project" value="UniProtKB-KW"/>
</dbReference>
<dbReference type="PANTHER" id="PTHR43476">
    <property type="entry name" value="3-(3-HYDROXY-PHENYL)PROPIONATE/3-HYDROXYCINNAMIC ACID HYDROXYLASE"/>
    <property type="match status" value="1"/>
</dbReference>
<protein>
    <submittedName>
        <fullName evidence="4">Salicyloyl-CoA 5-hydroxylase-like protein</fullName>
    </submittedName>
</protein>
<reference evidence="4 5" key="1">
    <citation type="submission" date="2018-03" db="EMBL/GenBank/DDBJ databases">
        <title>Complete genome sequence of Thauera aromatica, a model organism for studying aromatic compound degradation under denitrifying conditions.</title>
        <authorList>
            <person name="Lo H.-Y."/>
            <person name="Goris T."/>
            <person name="Boll M."/>
            <person name="Mueller J.A."/>
        </authorList>
    </citation>
    <scope>NUCLEOTIDE SEQUENCE [LARGE SCALE GENOMIC DNA]</scope>
    <source>
        <strain evidence="4 5">K172</strain>
    </source>
</reference>
<dbReference type="Pfam" id="PF01494">
    <property type="entry name" value="FAD_binding_3"/>
    <property type="match status" value="1"/>
</dbReference>
<proteinExistence type="predicted"/>
<dbReference type="Gene3D" id="3.50.50.60">
    <property type="entry name" value="FAD/NAD(P)-binding domain"/>
    <property type="match status" value="1"/>
</dbReference>
<dbReference type="KEGG" id="tak:Tharo_3369"/>
<dbReference type="OrthoDB" id="8985337at2"/>
<dbReference type="AlphaFoldDB" id="A0A2R4BSJ5"/>